<reference evidence="1 2" key="1">
    <citation type="submission" date="2018-05" db="EMBL/GenBank/DDBJ databases">
        <title>Genomic Encyclopedia of Type Strains, Phase IV (KMG-IV): sequencing the most valuable type-strain genomes for metagenomic binning, comparative biology and taxonomic classification.</title>
        <authorList>
            <person name="Goeker M."/>
        </authorList>
    </citation>
    <scope>NUCLEOTIDE SEQUENCE [LARGE SCALE GENOMIC DNA]</scope>
    <source>
        <strain evidence="1 2">JC118</strain>
    </source>
</reference>
<evidence type="ECO:0000313" key="1">
    <source>
        <dbReference type="EMBL" id="PXX79730.1"/>
    </source>
</evidence>
<dbReference type="AlphaFoldDB" id="A0A318KPX8"/>
<dbReference type="Proteomes" id="UP000247612">
    <property type="component" value="Unassembled WGS sequence"/>
</dbReference>
<dbReference type="EMBL" id="QJKH01000005">
    <property type="protein sequence ID" value="PXX79730.1"/>
    <property type="molecule type" value="Genomic_DNA"/>
</dbReference>
<comment type="caution">
    <text evidence="1">The sequence shown here is derived from an EMBL/GenBank/DDBJ whole genome shotgun (WGS) entry which is preliminary data.</text>
</comment>
<sequence length="100" mass="11832">MDRFFDFTHNNERTLKVKISDKYTLLLLPPQLNLLEELESFDKEKMKMSDIKQLVLKILRNNKGKRTVKETDIAIFSMDNLFEFIKSYVEFVGEVANDPN</sequence>
<organism evidence="1 2">
    <name type="scientific">Dielma fastidiosa</name>
    <dbReference type="NCBI Taxonomy" id="1034346"/>
    <lineage>
        <taxon>Bacteria</taxon>
        <taxon>Bacillati</taxon>
        <taxon>Bacillota</taxon>
        <taxon>Erysipelotrichia</taxon>
        <taxon>Erysipelotrichales</taxon>
        <taxon>Erysipelotrichaceae</taxon>
        <taxon>Dielma</taxon>
    </lineage>
</organism>
<proteinExistence type="predicted"/>
<keyword evidence="2" id="KW-1185">Reference proteome</keyword>
<dbReference type="STRING" id="1034346.GCA_000313565_00796"/>
<name>A0A318KPX8_9FIRM</name>
<evidence type="ECO:0000313" key="2">
    <source>
        <dbReference type="Proteomes" id="UP000247612"/>
    </source>
</evidence>
<dbReference type="RefSeq" id="WP_022937108.1">
    <property type="nucleotide sequence ID" value="NZ_CABKRQ010000002.1"/>
</dbReference>
<gene>
    <name evidence="1" type="ORF">DES51_105204</name>
</gene>
<protein>
    <submittedName>
        <fullName evidence="1">Uncharacterized protein</fullName>
    </submittedName>
</protein>
<accession>A0A318KPX8</accession>